<protein>
    <submittedName>
        <fullName evidence="1">Uncharacterized protein</fullName>
    </submittedName>
</protein>
<proteinExistence type="predicted"/>
<name>A0ABU6CAJ2_9ACTN</name>
<dbReference type="Proteomes" id="UP001352223">
    <property type="component" value="Unassembled WGS sequence"/>
</dbReference>
<gene>
    <name evidence="1" type="ORF">OKJ48_13250</name>
</gene>
<accession>A0ABU6CAJ2</accession>
<evidence type="ECO:0000313" key="1">
    <source>
        <dbReference type="EMBL" id="MEB3961206.1"/>
    </source>
</evidence>
<comment type="caution">
    <text evidence="1">The sequence shown here is derived from an EMBL/GenBank/DDBJ whole genome shotgun (WGS) entry which is preliminary data.</text>
</comment>
<keyword evidence="2" id="KW-1185">Reference proteome</keyword>
<reference evidence="1 2" key="1">
    <citation type="submission" date="2022-10" db="EMBL/GenBank/DDBJ databases">
        <authorList>
            <person name="Xie J."/>
            <person name="Shen N."/>
        </authorList>
    </citation>
    <scope>NUCLEOTIDE SEQUENCE [LARGE SCALE GENOMIC DNA]</scope>
    <source>
        <strain evidence="1 2">DSM 41681</strain>
    </source>
</reference>
<sequence>MVALKPIGEDMMGQHALVPNGIGPWSEFVAAQVADHACECGHVTSDWQQLSGL</sequence>
<organism evidence="1 2">
    <name type="scientific">Streptomyces kunmingensis</name>
    <dbReference type="NCBI Taxonomy" id="68225"/>
    <lineage>
        <taxon>Bacteria</taxon>
        <taxon>Bacillati</taxon>
        <taxon>Actinomycetota</taxon>
        <taxon>Actinomycetes</taxon>
        <taxon>Kitasatosporales</taxon>
        <taxon>Streptomycetaceae</taxon>
        <taxon>Streptomyces</taxon>
    </lineage>
</organism>
<dbReference type="RefSeq" id="WP_324768445.1">
    <property type="nucleotide sequence ID" value="NZ_BAAATS010000062.1"/>
</dbReference>
<evidence type="ECO:0000313" key="2">
    <source>
        <dbReference type="Proteomes" id="UP001352223"/>
    </source>
</evidence>
<dbReference type="EMBL" id="JAOZYB010000081">
    <property type="protein sequence ID" value="MEB3961206.1"/>
    <property type="molecule type" value="Genomic_DNA"/>
</dbReference>